<dbReference type="Proteomes" id="UP001229421">
    <property type="component" value="Unassembled WGS sequence"/>
</dbReference>
<evidence type="ECO:0000313" key="2">
    <source>
        <dbReference type="Proteomes" id="UP001229421"/>
    </source>
</evidence>
<name>A0AAD8KTP4_TARER</name>
<protein>
    <submittedName>
        <fullName evidence="1">Uncharacterized protein</fullName>
    </submittedName>
</protein>
<reference evidence="1" key="1">
    <citation type="journal article" date="2023" name="bioRxiv">
        <title>Improved chromosome-level genome assembly for marigold (Tagetes erecta).</title>
        <authorList>
            <person name="Jiang F."/>
            <person name="Yuan L."/>
            <person name="Wang S."/>
            <person name="Wang H."/>
            <person name="Xu D."/>
            <person name="Wang A."/>
            <person name="Fan W."/>
        </authorList>
    </citation>
    <scope>NUCLEOTIDE SEQUENCE</scope>
    <source>
        <strain evidence="1">WSJ</strain>
        <tissue evidence="1">Leaf</tissue>
    </source>
</reference>
<proteinExistence type="predicted"/>
<gene>
    <name evidence="1" type="ORF">QVD17_14816</name>
</gene>
<dbReference type="AlphaFoldDB" id="A0AAD8KTP4"/>
<dbReference type="EMBL" id="JAUHHV010000004">
    <property type="protein sequence ID" value="KAK1426147.1"/>
    <property type="molecule type" value="Genomic_DNA"/>
</dbReference>
<sequence>MNKKLYFLLNLNNTLLDYSSFISSQLSSFQFHHIFNPVARVSTITKSRDGTSLQEQTSNLCTKEKHCFPYVYV</sequence>
<keyword evidence="2" id="KW-1185">Reference proteome</keyword>
<organism evidence="1 2">
    <name type="scientific">Tagetes erecta</name>
    <name type="common">African marigold</name>
    <dbReference type="NCBI Taxonomy" id="13708"/>
    <lineage>
        <taxon>Eukaryota</taxon>
        <taxon>Viridiplantae</taxon>
        <taxon>Streptophyta</taxon>
        <taxon>Embryophyta</taxon>
        <taxon>Tracheophyta</taxon>
        <taxon>Spermatophyta</taxon>
        <taxon>Magnoliopsida</taxon>
        <taxon>eudicotyledons</taxon>
        <taxon>Gunneridae</taxon>
        <taxon>Pentapetalae</taxon>
        <taxon>asterids</taxon>
        <taxon>campanulids</taxon>
        <taxon>Asterales</taxon>
        <taxon>Asteraceae</taxon>
        <taxon>Asteroideae</taxon>
        <taxon>Heliantheae alliance</taxon>
        <taxon>Tageteae</taxon>
        <taxon>Tagetes</taxon>
    </lineage>
</organism>
<accession>A0AAD8KTP4</accession>
<evidence type="ECO:0000313" key="1">
    <source>
        <dbReference type="EMBL" id="KAK1426147.1"/>
    </source>
</evidence>
<comment type="caution">
    <text evidence="1">The sequence shown here is derived from an EMBL/GenBank/DDBJ whole genome shotgun (WGS) entry which is preliminary data.</text>
</comment>